<evidence type="ECO:0000313" key="2">
    <source>
        <dbReference type="Proteomes" id="UP001732700"/>
    </source>
</evidence>
<name>A0ACD5V5I4_AVESA</name>
<dbReference type="EnsemblPlants" id="AVESA.00010b.r2.2DG0377880.1">
    <property type="protein sequence ID" value="AVESA.00010b.r2.2DG0377880.1.CDS"/>
    <property type="gene ID" value="AVESA.00010b.r2.2DG0377880"/>
</dbReference>
<accession>A0ACD5V5I4</accession>
<sequence>MGSARDAVDISSDEEDFRRLSAGPLGWVSKLFDNVVVIDESPPQPKKMGKSAGAGEDGEGDDCVVLERDPDGPVAVAGVKRASGDAASDEVEIVAVKGQIACKDFPHSRHLCSELPFSTTSHVKHCSMCYCFVCDAPAPCKHWGRGYSTDDHCHATDKETKWKTLRKALKFKSLKASHPERHPNVLYPAMSSPRHQGYDEEYTSEEYTSEEYTSEDEGEYFESDDEATVYVGNLPYATDSEYLPQLFKRAGTVDSSEIIYNRETGQSRGFGFVTMSTVEQAEKAVEIFHHSELDGRLLTVNKADAPRTARAGESRSPYRSGSSSVRIFVGNLPWDVDDSRLKRLFSEYGDVVDAEVVYRYERGGWRSRGFGFVAMARREEADDAIWDLDGQDWKGRELRVEVAKEEGTRRGN</sequence>
<reference evidence="1" key="1">
    <citation type="submission" date="2021-05" db="EMBL/GenBank/DDBJ databases">
        <authorList>
            <person name="Scholz U."/>
            <person name="Mascher M."/>
            <person name="Fiebig A."/>
        </authorList>
    </citation>
    <scope>NUCLEOTIDE SEQUENCE [LARGE SCALE GENOMIC DNA]</scope>
</reference>
<organism evidence="1 2">
    <name type="scientific">Avena sativa</name>
    <name type="common">Oat</name>
    <dbReference type="NCBI Taxonomy" id="4498"/>
    <lineage>
        <taxon>Eukaryota</taxon>
        <taxon>Viridiplantae</taxon>
        <taxon>Streptophyta</taxon>
        <taxon>Embryophyta</taxon>
        <taxon>Tracheophyta</taxon>
        <taxon>Spermatophyta</taxon>
        <taxon>Magnoliopsida</taxon>
        <taxon>Liliopsida</taxon>
        <taxon>Poales</taxon>
        <taxon>Poaceae</taxon>
        <taxon>BOP clade</taxon>
        <taxon>Pooideae</taxon>
        <taxon>Poodae</taxon>
        <taxon>Poeae</taxon>
        <taxon>Poeae Chloroplast Group 1 (Aveneae type)</taxon>
        <taxon>Aveninae</taxon>
        <taxon>Avena</taxon>
    </lineage>
</organism>
<keyword evidence="2" id="KW-1185">Reference proteome</keyword>
<reference evidence="1" key="2">
    <citation type="submission" date="2025-09" db="UniProtKB">
        <authorList>
            <consortium name="EnsemblPlants"/>
        </authorList>
    </citation>
    <scope>IDENTIFICATION</scope>
</reference>
<evidence type="ECO:0000313" key="1">
    <source>
        <dbReference type="EnsemblPlants" id="AVESA.00010b.r2.2DG0377880.1.CDS"/>
    </source>
</evidence>
<proteinExistence type="predicted"/>
<dbReference type="Proteomes" id="UP001732700">
    <property type="component" value="Chromosome 2D"/>
</dbReference>
<protein>
    <submittedName>
        <fullName evidence="1">Uncharacterized protein</fullName>
    </submittedName>
</protein>